<dbReference type="EMBL" id="JADNRY010001276">
    <property type="protein sequence ID" value="KAF9018587.1"/>
    <property type="molecule type" value="Genomic_DNA"/>
</dbReference>
<keyword evidence="2" id="KW-1185">Reference proteome</keyword>
<organism evidence="1 2">
    <name type="scientific">Rhodocollybia butyracea</name>
    <dbReference type="NCBI Taxonomy" id="206335"/>
    <lineage>
        <taxon>Eukaryota</taxon>
        <taxon>Fungi</taxon>
        <taxon>Dikarya</taxon>
        <taxon>Basidiomycota</taxon>
        <taxon>Agaricomycotina</taxon>
        <taxon>Agaricomycetes</taxon>
        <taxon>Agaricomycetidae</taxon>
        <taxon>Agaricales</taxon>
        <taxon>Marasmiineae</taxon>
        <taxon>Omphalotaceae</taxon>
        <taxon>Rhodocollybia</taxon>
    </lineage>
</organism>
<dbReference type="OrthoDB" id="2750929at2759"/>
<accession>A0A9P5TVM1</accession>
<protein>
    <submittedName>
        <fullName evidence="1">Uncharacterized protein</fullName>
    </submittedName>
</protein>
<reference evidence="1" key="1">
    <citation type="submission" date="2020-11" db="EMBL/GenBank/DDBJ databases">
        <authorList>
            <consortium name="DOE Joint Genome Institute"/>
            <person name="Ahrendt S."/>
            <person name="Riley R."/>
            <person name="Andreopoulos W."/>
            <person name="Labutti K."/>
            <person name="Pangilinan J."/>
            <person name="Ruiz-Duenas F.J."/>
            <person name="Barrasa J.M."/>
            <person name="Sanchez-Garcia M."/>
            <person name="Camarero S."/>
            <person name="Miyauchi S."/>
            <person name="Serrano A."/>
            <person name="Linde D."/>
            <person name="Babiker R."/>
            <person name="Drula E."/>
            <person name="Ayuso-Fernandez I."/>
            <person name="Pacheco R."/>
            <person name="Padilla G."/>
            <person name="Ferreira P."/>
            <person name="Barriuso J."/>
            <person name="Kellner H."/>
            <person name="Castanera R."/>
            <person name="Alfaro M."/>
            <person name="Ramirez L."/>
            <person name="Pisabarro A.G."/>
            <person name="Kuo A."/>
            <person name="Tritt A."/>
            <person name="Lipzen A."/>
            <person name="He G."/>
            <person name="Yan M."/>
            <person name="Ng V."/>
            <person name="Cullen D."/>
            <person name="Martin F."/>
            <person name="Rosso M.-N."/>
            <person name="Henrissat B."/>
            <person name="Hibbett D."/>
            <person name="Martinez A.T."/>
            <person name="Grigoriev I.V."/>
        </authorList>
    </citation>
    <scope>NUCLEOTIDE SEQUENCE</scope>
    <source>
        <strain evidence="1">AH 40177</strain>
    </source>
</reference>
<gene>
    <name evidence="1" type="ORF">BDP27DRAFT_1440162</name>
</gene>
<proteinExistence type="predicted"/>
<name>A0A9P5TVM1_9AGAR</name>
<evidence type="ECO:0000313" key="2">
    <source>
        <dbReference type="Proteomes" id="UP000772434"/>
    </source>
</evidence>
<sequence>MFVRKLSPKAGTSTLSPKLSLLNDRHVSTATETRSKLLFKSPKIRPPTSNLFPDFLNPRYASTSTASELILPDPEQETDKSPVTFRFPSSYGRDFSKTQNISTLDPSRLVASDFIDCKDQWHLSVRYRRISVIFCRYSRVPDTAFPPGTRGYLYLHRPDGIHPCAATLRFRICDRRLPPQESFARGKDLLSYTGAPWELTMLKLFILECIRNFREGLLHDKMMSLEAIEQMDKLVDVVVEEGKKGQKIRSKLVFSFGQSFSIPMGQLTSTFNFVNLETGRLEHGTVRTRIAKCTDRTLSYTLRIEYNPHTNIASRYGFYTSKKAPRQNAL</sequence>
<dbReference type="Proteomes" id="UP000772434">
    <property type="component" value="Unassembled WGS sequence"/>
</dbReference>
<dbReference type="AlphaFoldDB" id="A0A9P5TVM1"/>
<evidence type="ECO:0000313" key="1">
    <source>
        <dbReference type="EMBL" id="KAF9018587.1"/>
    </source>
</evidence>
<comment type="caution">
    <text evidence="1">The sequence shown here is derived from an EMBL/GenBank/DDBJ whole genome shotgun (WGS) entry which is preliminary data.</text>
</comment>